<dbReference type="InterPro" id="IPR011990">
    <property type="entry name" value="TPR-like_helical_dom_sf"/>
</dbReference>
<dbReference type="PROSITE" id="PS50005">
    <property type="entry name" value="TPR"/>
    <property type="match status" value="2"/>
</dbReference>
<keyword evidence="1" id="KW-0677">Repeat</keyword>
<dbReference type="SUPFAM" id="SSF48452">
    <property type="entry name" value="TPR-like"/>
    <property type="match status" value="1"/>
</dbReference>
<feature type="repeat" description="TPR" evidence="3">
    <location>
        <begin position="239"/>
        <end position="272"/>
    </location>
</feature>
<dbReference type="AlphaFoldDB" id="F0W010"/>
<evidence type="ECO:0000313" key="4">
    <source>
        <dbReference type="EMBL" id="CCA14381.1"/>
    </source>
</evidence>
<dbReference type="HOGENOM" id="CLU_856551_0_0_1"/>
<organism evidence="4">
    <name type="scientific">Albugo laibachii Nc14</name>
    <dbReference type="NCBI Taxonomy" id="890382"/>
    <lineage>
        <taxon>Eukaryota</taxon>
        <taxon>Sar</taxon>
        <taxon>Stramenopiles</taxon>
        <taxon>Oomycota</taxon>
        <taxon>Peronosporomycetes</taxon>
        <taxon>Albuginales</taxon>
        <taxon>Albuginaceae</taxon>
        <taxon>Albugo</taxon>
    </lineage>
</organism>
<dbReference type="Pfam" id="PF13424">
    <property type="entry name" value="TPR_12"/>
    <property type="match status" value="2"/>
</dbReference>
<accession>F0W010</accession>
<keyword evidence="2 3" id="KW-0802">TPR repeat</keyword>
<dbReference type="SMART" id="SM00028">
    <property type="entry name" value="TPR"/>
    <property type="match status" value="3"/>
</dbReference>
<gene>
    <name evidence="4" type="primary">AlNc14C3G488</name>
    <name evidence="4" type="ORF">ALNC14_005240</name>
</gene>
<reference evidence="4" key="1">
    <citation type="journal article" date="2011" name="PLoS Biol.">
        <title>Gene gain and loss during evolution of obligate parasitism in the white rust pathogen of Arabidopsis thaliana.</title>
        <authorList>
            <person name="Kemen E."/>
            <person name="Gardiner A."/>
            <person name="Schultz-Larsen T."/>
            <person name="Kemen A.C."/>
            <person name="Balmuth A.L."/>
            <person name="Robert-Seilaniantz A."/>
            <person name="Bailey K."/>
            <person name="Holub E."/>
            <person name="Studholme D.J."/>
            <person name="Maclean D."/>
            <person name="Jones J.D."/>
        </authorList>
    </citation>
    <scope>NUCLEOTIDE SEQUENCE</scope>
</reference>
<protein>
    <submittedName>
        <fullName evidence="4">Uncharacterized protein AlNc14C3G488</fullName>
    </submittedName>
</protein>
<evidence type="ECO:0000256" key="2">
    <source>
        <dbReference type="ARBA" id="ARBA00022803"/>
    </source>
</evidence>
<sequence>MRFALISQRIFVTNTFRAVQKSRTPTRPTHFLSHYCSSPSRVTVHHHQGQKSSFVEVEQDIATLQHKIREAYTEGRYQDALDVSVECRDLAQSHFGDSHAVYASTISNIALMYKSMGKMEEAVESYQHALEVYEKCVGKQHASYATTLFNLGALYRTIAQSAKGMERLQARQQALDCFEVTYKIRKENLDSNHPDIALTECNLGLLHWHFKQQEKGVEMLQDAKVRLEEVYGGKHVSTALAMNNLAFVYKESERYDEAIALYEEVVATRQELLGPRHPESVLAQHNLAEAFRAAGNETKALEVQNEILNLYEELSNADG</sequence>
<dbReference type="InterPro" id="IPR019734">
    <property type="entry name" value="TPR_rpt"/>
</dbReference>
<proteinExistence type="predicted"/>
<dbReference type="PANTHER" id="PTHR45641:SF19">
    <property type="entry name" value="NEPHROCYSTIN-3"/>
    <property type="match status" value="1"/>
</dbReference>
<evidence type="ECO:0000256" key="3">
    <source>
        <dbReference type="PROSITE-ProRule" id="PRU00339"/>
    </source>
</evidence>
<dbReference type="PANTHER" id="PTHR45641">
    <property type="entry name" value="TETRATRICOPEPTIDE REPEAT PROTEIN (AFU_ORTHOLOGUE AFUA_6G03870)"/>
    <property type="match status" value="1"/>
</dbReference>
<dbReference type="EMBL" id="FR824048">
    <property type="protein sequence ID" value="CCA14381.1"/>
    <property type="molecule type" value="Genomic_DNA"/>
</dbReference>
<reference evidence="4" key="2">
    <citation type="submission" date="2011-02" db="EMBL/GenBank/DDBJ databases">
        <authorList>
            <person name="MacLean D."/>
        </authorList>
    </citation>
    <scope>NUCLEOTIDE SEQUENCE</scope>
</reference>
<dbReference type="Gene3D" id="1.25.40.10">
    <property type="entry name" value="Tetratricopeptide repeat domain"/>
    <property type="match status" value="2"/>
</dbReference>
<feature type="repeat" description="TPR" evidence="3">
    <location>
        <begin position="103"/>
        <end position="136"/>
    </location>
</feature>
<evidence type="ECO:0000256" key="1">
    <source>
        <dbReference type="ARBA" id="ARBA00022737"/>
    </source>
</evidence>
<name>F0W010_9STRA</name>